<dbReference type="InterPro" id="IPR002543">
    <property type="entry name" value="FtsK_dom"/>
</dbReference>
<dbReference type="InterPro" id="IPR027417">
    <property type="entry name" value="P-loop_NTPase"/>
</dbReference>
<dbReference type="GO" id="GO:0005524">
    <property type="term" value="F:ATP binding"/>
    <property type="evidence" value="ECO:0007669"/>
    <property type="project" value="UniProtKB-UniRule"/>
</dbReference>
<dbReference type="Proteomes" id="UP000655044">
    <property type="component" value="Unassembled WGS sequence"/>
</dbReference>
<keyword evidence="4" id="KW-1185">Reference proteome</keyword>
<accession>A0A8J3S9L6</accession>
<sequence length="605" mass="67331">MGQDTDLFDFVGLMSKRKNTFPRIVGRFVSGRPLDGIPRSNSTFLRPGTRPVNQPHRDRPSRWMALPGWQRAAWRIAGASQVVGQPYGWLTAPDLMLAVDAGAAAGGALYGANKAMEKVQTYQHDRQWLRPLHAVLTPVLGLTEDVRPRDYLRVPHDFQTNQDMRISVRLPVAFEGDKATKERVLDAIRTKLALQDIDVAWRLSGPRPTLIIAQAPRPPQTARWAESLELIIQAPESAPIIGLGQRGRIIAVDLDSESPHILLSMSSGGGKSVTARTIAAQILARGGQVVICDFKKVSHRWARGLPGVIYARSMEQIHDAIIMVADEGMRRFDMIEEDRDDEVAQLPRVLLIMEEMNATMSKLNRYWSKIKGKDDPKQSPAVEAFGDVLFMGRQARTHVLAIGQLMTARAMGGPEIRECFATRVLARYSMNAWRMLVPEVWPAPKASKKPGRVQLVQAGEAYETQVLFGTEAEIREFVLSARSQAVSTSQGITHQRERVDTVPETRIRVPAQAPPPGPPQLRLVHGEKRDPIPVDPNAPIGLRQAAFSGLVTLSDTPEKTLYILRAERNRDPEFPQPVAEGKGQEKLYLPSELIRWSRNRPIATG</sequence>
<feature type="binding site" evidence="1">
    <location>
        <begin position="265"/>
        <end position="272"/>
    </location>
    <ligand>
        <name>ATP</name>
        <dbReference type="ChEBI" id="CHEBI:30616"/>
    </ligand>
</feature>
<protein>
    <recommendedName>
        <fullName evidence="2">FtsK domain-containing protein</fullName>
    </recommendedName>
</protein>
<keyword evidence="1" id="KW-0067">ATP-binding</keyword>
<dbReference type="AlphaFoldDB" id="A0A8J3S9L6"/>
<evidence type="ECO:0000259" key="2">
    <source>
        <dbReference type="PROSITE" id="PS50901"/>
    </source>
</evidence>
<organism evidence="3 4">
    <name type="scientific">Planobispora rosea</name>
    <dbReference type="NCBI Taxonomy" id="35762"/>
    <lineage>
        <taxon>Bacteria</taxon>
        <taxon>Bacillati</taxon>
        <taxon>Actinomycetota</taxon>
        <taxon>Actinomycetes</taxon>
        <taxon>Streptosporangiales</taxon>
        <taxon>Streptosporangiaceae</taxon>
        <taxon>Planobispora</taxon>
    </lineage>
</organism>
<dbReference type="SUPFAM" id="SSF52540">
    <property type="entry name" value="P-loop containing nucleoside triphosphate hydrolases"/>
    <property type="match status" value="1"/>
</dbReference>
<keyword evidence="1" id="KW-0547">Nucleotide-binding</keyword>
<evidence type="ECO:0000256" key="1">
    <source>
        <dbReference type="PROSITE-ProRule" id="PRU00289"/>
    </source>
</evidence>
<comment type="caution">
    <text evidence="3">The sequence shown here is derived from an EMBL/GenBank/DDBJ whole genome shotgun (WGS) entry which is preliminary data.</text>
</comment>
<dbReference type="PROSITE" id="PS50901">
    <property type="entry name" value="FTSK"/>
    <property type="match status" value="1"/>
</dbReference>
<evidence type="ECO:0000313" key="4">
    <source>
        <dbReference type="Proteomes" id="UP000655044"/>
    </source>
</evidence>
<proteinExistence type="predicted"/>
<name>A0A8J3S9L6_PLARO</name>
<dbReference type="Gene3D" id="3.40.50.300">
    <property type="entry name" value="P-loop containing nucleotide triphosphate hydrolases"/>
    <property type="match status" value="1"/>
</dbReference>
<evidence type="ECO:0000313" key="3">
    <source>
        <dbReference type="EMBL" id="GIH89220.1"/>
    </source>
</evidence>
<dbReference type="EMBL" id="BOOI01000116">
    <property type="protein sequence ID" value="GIH89220.1"/>
    <property type="molecule type" value="Genomic_DNA"/>
</dbReference>
<dbReference type="RefSeq" id="WP_189244092.1">
    <property type="nucleotide sequence ID" value="NZ_BMQP01000077.1"/>
</dbReference>
<reference evidence="3" key="1">
    <citation type="submission" date="2021-01" db="EMBL/GenBank/DDBJ databases">
        <title>Whole genome shotgun sequence of Planobispora rosea NBRC 15558.</title>
        <authorList>
            <person name="Komaki H."/>
            <person name="Tamura T."/>
        </authorList>
    </citation>
    <scope>NUCLEOTIDE SEQUENCE</scope>
    <source>
        <strain evidence="3">NBRC 15558</strain>
    </source>
</reference>
<gene>
    <name evidence="3" type="ORF">Pro02_76280</name>
</gene>
<feature type="domain" description="FtsK" evidence="2">
    <location>
        <begin position="247"/>
        <end position="435"/>
    </location>
</feature>
<dbReference type="GO" id="GO:0003677">
    <property type="term" value="F:DNA binding"/>
    <property type="evidence" value="ECO:0007669"/>
    <property type="project" value="InterPro"/>
</dbReference>